<gene>
    <name evidence="3" type="ORF">M0H32_10700</name>
</gene>
<organism evidence="3 4">
    <name type="scientific">Roseibium sediminicola</name>
    <dbReference type="NCBI Taxonomy" id="2933272"/>
    <lineage>
        <taxon>Bacteria</taxon>
        <taxon>Pseudomonadati</taxon>
        <taxon>Pseudomonadota</taxon>
        <taxon>Alphaproteobacteria</taxon>
        <taxon>Hyphomicrobiales</taxon>
        <taxon>Stappiaceae</taxon>
        <taxon>Roseibium</taxon>
    </lineage>
</organism>
<dbReference type="Pfam" id="PF12151">
    <property type="entry name" value="MVL"/>
    <property type="match status" value="2"/>
</dbReference>
<proteinExistence type="predicted"/>
<feature type="chain" id="PRO_5046309700" evidence="1">
    <location>
        <begin position="22"/>
        <end position="127"/>
    </location>
</feature>
<feature type="domain" description="Mannan-binding protein" evidence="2">
    <location>
        <begin position="34"/>
        <end position="69"/>
    </location>
</feature>
<evidence type="ECO:0000313" key="3">
    <source>
        <dbReference type="EMBL" id="MCK7612632.1"/>
    </source>
</evidence>
<dbReference type="Gene3D" id="3.30.1490.230">
    <property type="match status" value="2"/>
</dbReference>
<dbReference type="RefSeq" id="WP_248153713.1">
    <property type="nucleotide sequence ID" value="NZ_JALNMJ010000006.1"/>
</dbReference>
<keyword evidence="1" id="KW-0732">Signal</keyword>
<dbReference type="InterPro" id="IPR053754">
    <property type="entry name" value="OligoMan_bind_ChitinaseAct_sf"/>
</dbReference>
<dbReference type="InterPro" id="IPR021992">
    <property type="entry name" value="MVL"/>
</dbReference>
<sequence length="127" mass="13366">MRLPFSLALILSLAVTAPVQAASYNVEAGPIWNNADAQSKCPRVCGGLGANWNGQWHTTRQGEMSVCSCEKGGSGSTSSGKAIEAGPIWNNADAQNKCPGICFGNGLSWSGQWKTTIQGQMSVCECR</sequence>
<reference evidence="3" key="1">
    <citation type="submission" date="2022-04" db="EMBL/GenBank/DDBJ databases">
        <title>Roseibium sp. CAU 1639 isolated from mud.</title>
        <authorList>
            <person name="Kim W."/>
        </authorList>
    </citation>
    <scope>NUCLEOTIDE SEQUENCE</scope>
    <source>
        <strain evidence="3">CAU 1639</strain>
    </source>
</reference>
<name>A0ABT0GT75_9HYPH</name>
<evidence type="ECO:0000313" key="4">
    <source>
        <dbReference type="Proteomes" id="UP001431221"/>
    </source>
</evidence>
<evidence type="ECO:0000256" key="1">
    <source>
        <dbReference type="SAM" id="SignalP"/>
    </source>
</evidence>
<keyword evidence="4" id="KW-1185">Reference proteome</keyword>
<accession>A0ABT0GT75</accession>
<dbReference type="EMBL" id="JALNMJ010000006">
    <property type="protein sequence ID" value="MCK7612632.1"/>
    <property type="molecule type" value="Genomic_DNA"/>
</dbReference>
<comment type="caution">
    <text evidence="3">The sequence shown here is derived from an EMBL/GenBank/DDBJ whole genome shotgun (WGS) entry which is preliminary data.</text>
</comment>
<evidence type="ECO:0000259" key="2">
    <source>
        <dbReference type="Pfam" id="PF12151"/>
    </source>
</evidence>
<protein>
    <submittedName>
        <fullName evidence="3">Mannan-binding lectin</fullName>
    </submittedName>
</protein>
<feature type="domain" description="Mannan-binding protein" evidence="2">
    <location>
        <begin position="91"/>
        <end position="126"/>
    </location>
</feature>
<feature type="signal peptide" evidence="1">
    <location>
        <begin position="1"/>
        <end position="21"/>
    </location>
</feature>
<dbReference type="Proteomes" id="UP001431221">
    <property type="component" value="Unassembled WGS sequence"/>
</dbReference>